<accession>A0ABR9CNG7</accession>
<name>A0ABR9CNG7_9HYPH</name>
<evidence type="ECO:0000256" key="6">
    <source>
        <dbReference type="ARBA" id="ARBA00022840"/>
    </source>
</evidence>
<dbReference type="RefSeq" id="WP_192148541.1">
    <property type="nucleotide sequence ID" value="NZ_JACYXI010000007.1"/>
</dbReference>
<evidence type="ECO:0000256" key="4">
    <source>
        <dbReference type="ARBA" id="ARBA00022598"/>
    </source>
</evidence>
<feature type="active site" description="Nucleophile" evidence="9">
    <location>
        <position position="330"/>
    </location>
</feature>
<dbReference type="InterPro" id="IPR004484">
    <property type="entry name" value="CbiA/CobB_synth"/>
</dbReference>
<comment type="similarity">
    <text evidence="2">Belongs to the CobB/CobQ family. CobQ subfamily.</text>
</comment>
<dbReference type="Proteomes" id="UP000632063">
    <property type="component" value="Unassembled WGS sequence"/>
</dbReference>
<comment type="caution">
    <text evidence="12">The sequence shown here is derived from an EMBL/GenBank/DDBJ whole genome shotgun (WGS) entry which is preliminary data.</text>
</comment>
<feature type="domain" description="CobB/CobQ-like glutamine amidotransferase" evidence="11">
    <location>
        <begin position="247"/>
        <end position="439"/>
    </location>
</feature>
<dbReference type="SUPFAM" id="SSF52540">
    <property type="entry name" value="P-loop containing nucleoside triphosphate hydrolases"/>
    <property type="match status" value="1"/>
</dbReference>
<comment type="pathway">
    <text evidence="9">Cofactor biosynthesis; adenosylcobalamin biosynthesis; cob(II)yrinate a,c-diamide from precorrin-2 (aerobic route): step 9/10.</text>
</comment>
<evidence type="ECO:0000256" key="8">
    <source>
        <dbReference type="ARBA" id="ARBA00022962"/>
    </source>
</evidence>
<keyword evidence="8 9" id="KW-0315">Glutamine amidotransferase</keyword>
<proteinExistence type="inferred from homology"/>
<evidence type="ECO:0000313" key="12">
    <source>
        <dbReference type="EMBL" id="MBD8892415.1"/>
    </source>
</evidence>
<dbReference type="PANTHER" id="PTHR43873:SF1">
    <property type="entry name" value="COBYRINATE A,C-DIAMIDE SYNTHASE"/>
    <property type="match status" value="1"/>
</dbReference>
<evidence type="ECO:0000256" key="2">
    <source>
        <dbReference type="ARBA" id="ARBA00006205"/>
    </source>
</evidence>
<dbReference type="Gene3D" id="3.40.50.880">
    <property type="match status" value="1"/>
</dbReference>
<keyword evidence="4 9" id="KW-0436">Ligase</keyword>
<dbReference type="EMBL" id="JACYXI010000007">
    <property type="protein sequence ID" value="MBD8892415.1"/>
    <property type="molecule type" value="Genomic_DNA"/>
</dbReference>
<comment type="cofactor">
    <cofactor evidence="1 9">
        <name>Mg(2+)</name>
        <dbReference type="ChEBI" id="CHEBI:18420"/>
    </cofactor>
</comment>
<dbReference type="Pfam" id="PF07685">
    <property type="entry name" value="GATase_3"/>
    <property type="match status" value="1"/>
</dbReference>
<keyword evidence="7 9" id="KW-0460">Magnesium</keyword>
<gene>
    <name evidence="9" type="primary">cobB</name>
    <name evidence="12" type="ORF">IG616_12710</name>
</gene>
<dbReference type="InterPro" id="IPR029062">
    <property type="entry name" value="Class_I_gatase-like"/>
</dbReference>
<keyword evidence="3 9" id="KW-0169">Cobalamin biosynthesis</keyword>
<dbReference type="InterPro" id="IPR002586">
    <property type="entry name" value="CobQ/CobB/MinD/ParA_Nub-bd_dom"/>
</dbReference>
<dbReference type="CDD" id="cd05388">
    <property type="entry name" value="CobB_N"/>
    <property type="match status" value="1"/>
</dbReference>
<keyword evidence="13" id="KW-1185">Reference proteome</keyword>
<evidence type="ECO:0000256" key="9">
    <source>
        <dbReference type="HAMAP-Rule" id="MF_00027"/>
    </source>
</evidence>
<evidence type="ECO:0000313" key="13">
    <source>
        <dbReference type="Proteomes" id="UP000632063"/>
    </source>
</evidence>
<dbReference type="InterPro" id="IPR011698">
    <property type="entry name" value="GATase_3"/>
</dbReference>
<dbReference type="Pfam" id="PF01656">
    <property type="entry name" value="CbiA"/>
    <property type="match status" value="1"/>
</dbReference>
<comment type="catalytic activity">
    <reaction evidence="9">
        <text>hydrogenobyrinate + 2 L-glutamine + 2 ATP + 2 H2O = hydrogenobyrinate a,c-diamide + 2 L-glutamate + 2 ADP + 2 phosphate + 2 H(+)</text>
        <dbReference type="Rhea" id="RHEA:12544"/>
        <dbReference type="ChEBI" id="CHEBI:15377"/>
        <dbReference type="ChEBI" id="CHEBI:15378"/>
        <dbReference type="ChEBI" id="CHEBI:29985"/>
        <dbReference type="ChEBI" id="CHEBI:30616"/>
        <dbReference type="ChEBI" id="CHEBI:43474"/>
        <dbReference type="ChEBI" id="CHEBI:58359"/>
        <dbReference type="ChEBI" id="CHEBI:77873"/>
        <dbReference type="ChEBI" id="CHEBI:77874"/>
        <dbReference type="ChEBI" id="CHEBI:456216"/>
        <dbReference type="EC" id="6.3.5.9"/>
    </reaction>
</comment>
<keyword evidence="6 9" id="KW-0067">ATP-binding</keyword>
<feature type="domain" description="CobQ/CobB/MinD/ParA nucleotide binding" evidence="10">
    <location>
        <begin position="9"/>
        <end position="192"/>
    </location>
</feature>
<keyword evidence="5 9" id="KW-0547">Nucleotide-binding</keyword>
<dbReference type="EC" id="6.3.5.9" evidence="9"/>
<reference evidence="13" key="1">
    <citation type="submission" date="2020-09" db="EMBL/GenBank/DDBJ databases">
        <title>The genome sequence of strain Labrenzia suaedae 4C16A.</title>
        <authorList>
            <person name="Liu Y."/>
        </authorList>
    </citation>
    <scope>NUCLEOTIDE SEQUENCE [LARGE SCALE GENOMIC DNA]</scope>
    <source>
        <strain evidence="13">4C16A</strain>
    </source>
</reference>
<protein>
    <recommendedName>
        <fullName evidence="9">Hydrogenobyrinate a,c-diamide synthase</fullName>
        <ecNumber evidence="9">6.3.5.9</ecNumber>
    </recommendedName>
    <alternativeName>
        <fullName evidence="9">Hydrogenobyrinic acid a,c-diamide synthase</fullName>
    </alternativeName>
</protein>
<comment type="function">
    <text evidence="9">Catalyzes the ATP-dependent amidation of the two carboxylate groups at positions a and c of hydrogenobyrinate, using either L-glutamine or ammonia as the nitrogen source.</text>
</comment>
<evidence type="ECO:0000259" key="10">
    <source>
        <dbReference type="Pfam" id="PF01656"/>
    </source>
</evidence>
<evidence type="ECO:0000256" key="1">
    <source>
        <dbReference type="ARBA" id="ARBA00001946"/>
    </source>
</evidence>
<dbReference type="HAMAP" id="MF_00027">
    <property type="entry name" value="CobB_CbiA"/>
    <property type="match status" value="1"/>
</dbReference>
<dbReference type="NCBIfam" id="TIGR00379">
    <property type="entry name" value="cobB"/>
    <property type="match status" value="1"/>
</dbReference>
<evidence type="ECO:0000256" key="5">
    <source>
        <dbReference type="ARBA" id="ARBA00022741"/>
    </source>
</evidence>
<dbReference type="PANTHER" id="PTHR43873">
    <property type="entry name" value="COBYRINATE A,C-DIAMIDE SYNTHASE"/>
    <property type="match status" value="1"/>
</dbReference>
<comment type="domain">
    <text evidence="9">Comprises of two domains. The C-terminal domain contains the binding site for glutamine and catalyzes the hydrolysis of this substrate to glutamate and ammonia. The N-terminal domain is anticipated to bind ATP and hydrogenobyrinate and catalyzes the ultimate synthesis of the diamide product. The ammonia produced via the glutaminase domain is probably translocated to the adjacent domain via a molecular tunnel, where it reacts with an activated intermediate.</text>
</comment>
<evidence type="ECO:0000256" key="7">
    <source>
        <dbReference type="ARBA" id="ARBA00022842"/>
    </source>
</evidence>
<reference evidence="12 13" key="2">
    <citation type="journal article" date="2021" name="Int. J. Syst. Evol. Microbiol.">
        <title>Roseibium litorale sp. nov., isolated from a tidal flat sediment and proposal for the reclassification of Labrenzia polysiphoniae as Roseibium polysiphoniae comb. nov.</title>
        <authorList>
            <person name="Liu Y."/>
            <person name="Pei T."/>
            <person name="Du J."/>
            <person name="Chao M."/>
            <person name="Deng M.R."/>
            <person name="Zhu H."/>
        </authorList>
    </citation>
    <scope>NUCLEOTIDE SEQUENCE [LARGE SCALE GENOMIC DNA]</scope>
    <source>
        <strain evidence="12 13">4C16A</strain>
    </source>
</reference>
<comment type="miscellaneous">
    <text evidence="9">The a and c carboxylates of hydrogenobyrinate are activated for nucleophilic attack via formation of a phosphorylated intermediate by ATP. CobB catalyzes first the amidation of the c-carboxylate, and then that of the a-carboxylate.</text>
</comment>
<evidence type="ECO:0000259" key="11">
    <source>
        <dbReference type="Pfam" id="PF07685"/>
    </source>
</evidence>
<dbReference type="Gene3D" id="3.40.50.300">
    <property type="entry name" value="P-loop containing nucleotide triphosphate hydrolases"/>
    <property type="match status" value="1"/>
</dbReference>
<comment type="similarity">
    <text evidence="9">Belongs to the CobB/CbiA family.</text>
</comment>
<dbReference type="InterPro" id="IPR027417">
    <property type="entry name" value="P-loop_NTPase"/>
</dbReference>
<dbReference type="SUPFAM" id="SSF52317">
    <property type="entry name" value="Class I glutamine amidotransferase-like"/>
    <property type="match status" value="1"/>
</dbReference>
<feature type="site" description="Increases nucleophilicity of active site Cys" evidence="9">
    <location>
        <position position="435"/>
    </location>
</feature>
<dbReference type="PROSITE" id="PS51274">
    <property type="entry name" value="GATASE_COBBQ"/>
    <property type="match status" value="1"/>
</dbReference>
<evidence type="ECO:0000256" key="3">
    <source>
        <dbReference type="ARBA" id="ARBA00022573"/>
    </source>
</evidence>
<organism evidence="12 13">
    <name type="scientific">Roseibium litorale</name>
    <dbReference type="NCBI Taxonomy" id="2803841"/>
    <lineage>
        <taxon>Bacteria</taxon>
        <taxon>Pseudomonadati</taxon>
        <taxon>Pseudomonadota</taxon>
        <taxon>Alphaproteobacteria</taxon>
        <taxon>Hyphomicrobiales</taxon>
        <taxon>Stappiaceae</taxon>
        <taxon>Roseibium</taxon>
    </lineage>
</organism>
<dbReference type="NCBIfam" id="NF002204">
    <property type="entry name" value="PRK01077.1"/>
    <property type="match status" value="1"/>
</dbReference>
<sequence>MTPPGPRGLMIAAPSSGAGKTTLTLAVLRALRNSGVCVASAKSGPDYIDPKFHEAASGLPCVNLDAWAMDADQIRSLAASQMLGADLLAVEAAMGLFDGAANGRGSAADLAACLGLPVVLVVDCAKQAQSVAALVSGFASFRTDVSIAGVLLNKVGSARHEAMLRKALAPLGIPVVGALPRLTELVLPERHLGLVQAGEHTGLAGFLDQAAEHLEAHADLDAIAGLAAPLNQAKLSGGPLLPPFGQRIAVASDVAFAFAYPHVLEGWRRAGVEISFFSPLADEAASPDADAIFLPGGYPELHAGRLAANDRFRNSLLVAAEQGTFIYGECGGYMTLGEGLVDGDGTRHRMLGLLPLETSFAARKRHLGYREVSLLEALPVSGWKKGLQVAAHEFHYASVLSERGSGRLFSAEDAEGTVLPDMGLRNGRTAGSFAHLIAARAGAR</sequence>